<keyword evidence="2" id="KW-1185">Reference proteome</keyword>
<name>A0A068NNN2_FIMGI</name>
<evidence type="ECO:0008006" key="3">
    <source>
        <dbReference type="Google" id="ProtNLM"/>
    </source>
</evidence>
<dbReference type="Gene3D" id="3.30.700.10">
    <property type="entry name" value="Glycoprotein, Type 4 Pilin"/>
    <property type="match status" value="1"/>
</dbReference>
<dbReference type="InterPro" id="IPR012902">
    <property type="entry name" value="N_methyl_site"/>
</dbReference>
<gene>
    <name evidence="1" type="ORF">OP10G_1795</name>
</gene>
<proteinExistence type="predicted"/>
<evidence type="ECO:0000313" key="2">
    <source>
        <dbReference type="Proteomes" id="UP000027982"/>
    </source>
</evidence>
<dbReference type="PANTHER" id="PTHR30093">
    <property type="entry name" value="GENERAL SECRETION PATHWAY PROTEIN G"/>
    <property type="match status" value="1"/>
</dbReference>
<dbReference type="PROSITE" id="PS00409">
    <property type="entry name" value="PROKAR_NTER_METHYL"/>
    <property type="match status" value="1"/>
</dbReference>
<dbReference type="Pfam" id="PF07963">
    <property type="entry name" value="N_methyl"/>
    <property type="match status" value="1"/>
</dbReference>
<dbReference type="RefSeq" id="WP_025226245.1">
    <property type="nucleotide sequence ID" value="NZ_CP007139.1"/>
</dbReference>
<dbReference type="eggNOG" id="COG2165">
    <property type="taxonomic scope" value="Bacteria"/>
</dbReference>
<dbReference type="NCBIfam" id="TIGR02532">
    <property type="entry name" value="IV_pilin_GFxxxE"/>
    <property type="match status" value="1"/>
</dbReference>
<protein>
    <recommendedName>
        <fullName evidence="3">Prepilin-type N-terminal cleavage/methylation domain-containing protein</fullName>
    </recommendedName>
</protein>
<organism evidence="1 2">
    <name type="scientific">Fimbriimonas ginsengisoli Gsoil 348</name>
    <dbReference type="NCBI Taxonomy" id="661478"/>
    <lineage>
        <taxon>Bacteria</taxon>
        <taxon>Bacillati</taxon>
        <taxon>Armatimonadota</taxon>
        <taxon>Fimbriimonadia</taxon>
        <taxon>Fimbriimonadales</taxon>
        <taxon>Fimbriimonadaceae</taxon>
        <taxon>Fimbriimonas</taxon>
    </lineage>
</organism>
<dbReference type="EMBL" id="CP007139">
    <property type="protein sequence ID" value="AIE85163.1"/>
    <property type="molecule type" value="Genomic_DNA"/>
</dbReference>
<dbReference type="AlphaFoldDB" id="A0A068NNN2"/>
<dbReference type="Proteomes" id="UP000027982">
    <property type="component" value="Chromosome"/>
</dbReference>
<evidence type="ECO:0000313" key="1">
    <source>
        <dbReference type="EMBL" id="AIE85163.1"/>
    </source>
</evidence>
<dbReference type="InterPro" id="IPR045584">
    <property type="entry name" value="Pilin-like"/>
</dbReference>
<dbReference type="STRING" id="661478.OP10G_1795"/>
<reference evidence="1 2" key="1">
    <citation type="journal article" date="2014" name="PLoS ONE">
        <title>The first complete genome sequence of the class fimbriimonadia in the phylum armatimonadetes.</title>
        <authorList>
            <person name="Hu Z.Y."/>
            <person name="Wang Y.Z."/>
            <person name="Im W.T."/>
            <person name="Wang S.Y."/>
            <person name="Zhao G.P."/>
            <person name="Zheng H.J."/>
            <person name="Quan Z.X."/>
        </authorList>
    </citation>
    <scope>NUCLEOTIDE SEQUENCE [LARGE SCALE GENOMIC DNA]</scope>
    <source>
        <strain evidence="1">Gsoil 348</strain>
    </source>
</reference>
<accession>A0A068NNN2</accession>
<sequence>MIRSQKGFTLIELLVVIAIIAILAAILFPVFAQAKAAAKSAASLSNVKQEGLGIIMYSGDADDKIVEATNWDTGSDPLCFSSGCFSTWAYLVNPYVKNGDILQDPLGPPTVTSYNSRVVTMTSFPGYGFNYVWLTPWNGTLQQAISMTAAAKPAETIMLANRGSRSDGDGYYWGFGFDAKTDSPLLESTVEVPDCYTIPQYCADNWGKGGFSSGVKAGNTLAGDGTGGVAHRNADTTPVVWLDGHATKSKISFLASGTNWTPTTDHGSVTTTDASKYLWDTN</sequence>
<dbReference type="OrthoDB" id="275178at2"/>
<dbReference type="KEGG" id="fgi:OP10G_1795"/>
<dbReference type="SUPFAM" id="SSF54523">
    <property type="entry name" value="Pili subunits"/>
    <property type="match status" value="1"/>
</dbReference>
<dbReference type="HOGENOM" id="CLU_041661_1_0_0"/>